<dbReference type="SUPFAM" id="SSF75632">
    <property type="entry name" value="Cullin homology domain"/>
    <property type="match status" value="2"/>
</dbReference>
<dbReference type="AlphaFoldDB" id="A0A0G4LKM3"/>
<name>A0A0G4LKM3_VERLO</name>
<accession>A0A0G4LKM3</accession>
<proteinExistence type="inferred from homology"/>
<dbReference type="EMBL" id="CVQI01013447">
    <property type="protein sequence ID" value="CRK22586.1"/>
    <property type="molecule type" value="Genomic_DNA"/>
</dbReference>
<dbReference type="GO" id="GO:0005680">
    <property type="term" value="C:anaphase-promoting complex"/>
    <property type="evidence" value="ECO:0007669"/>
    <property type="project" value="TreeGrafter"/>
</dbReference>
<evidence type="ECO:0000313" key="10">
    <source>
        <dbReference type="Proteomes" id="UP000045706"/>
    </source>
</evidence>
<evidence type="ECO:0000256" key="1">
    <source>
        <dbReference type="ARBA" id="ARBA00016068"/>
    </source>
</evidence>
<dbReference type="GO" id="GO:0051301">
    <property type="term" value="P:cell division"/>
    <property type="evidence" value="ECO:0007669"/>
    <property type="project" value="UniProtKB-KW"/>
</dbReference>
<protein>
    <recommendedName>
        <fullName evidence="1">Anaphase-promoting complex subunit 2</fullName>
    </recommendedName>
</protein>
<dbReference type="PANTHER" id="PTHR45957">
    <property type="entry name" value="ANAPHASE-PROMOTING COMPLEX SUBUNIT 2"/>
    <property type="match status" value="1"/>
</dbReference>
<feature type="domain" description="Cullin family profile" evidence="8">
    <location>
        <begin position="522"/>
        <end position="609"/>
    </location>
</feature>
<dbReference type="PROSITE" id="PS50069">
    <property type="entry name" value="CULLIN_2"/>
    <property type="match status" value="3"/>
</dbReference>
<dbReference type="GO" id="GO:0031625">
    <property type="term" value="F:ubiquitin protein ligase binding"/>
    <property type="evidence" value="ECO:0007669"/>
    <property type="project" value="InterPro"/>
</dbReference>
<dbReference type="GO" id="GO:0006511">
    <property type="term" value="P:ubiquitin-dependent protein catabolic process"/>
    <property type="evidence" value="ECO:0007669"/>
    <property type="project" value="InterPro"/>
</dbReference>
<evidence type="ECO:0000256" key="3">
    <source>
        <dbReference type="ARBA" id="ARBA00022776"/>
    </source>
</evidence>
<feature type="domain" description="Cullin family profile" evidence="8">
    <location>
        <begin position="629"/>
        <end position="704"/>
    </location>
</feature>
<feature type="region of interest" description="Disordered" evidence="7">
    <location>
        <begin position="728"/>
        <end position="759"/>
    </location>
</feature>
<dbReference type="PANTHER" id="PTHR45957:SF1">
    <property type="entry name" value="ANAPHASE-PROMOTING COMPLEX SUBUNIT 2"/>
    <property type="match status" value="1"/>
</dbReference>
<keyword evidence="4" id="KW-0833">Ubl conjugation pathway</keyword>
<dbReference type="GO" id="GO:0007091">
    <property type="term" value="P:metaphase/anaphase transition of mitotic cell cycle"/>
    <property type="evidence" value="ECO:0007669"/>
    <property type="project" value="TreeGrafter"/>
</dbReference>
<dbReference type="Gene3D" id="1.10.10.10">
    <property type="entry name" value="Winged helix-like DNA-binding domain superfamily/Winged helix DNA-binding domain"/>
    <property type="match status" value="2"/>
</dbReference>
<keyword evidence="5" id="KW-0131">Cell cycle</keyword>
<dbReference type="InterPro" id="IPR036388">
    <property type="entry name" value="WH-like_DNA-bd_sf"/>
</dbReference>
<dbReference type="Pfam" id="PF26557">
    <property type="entry name" value="Cullin_AB"/>
    <property type="match status" value="1"/>
</dbReference>
<dbReference type="FunFam" id="1.20.1310.10:FF:000033">
    <property type="entry name" value="Anaphase-promoting complex subunit ApcB"/>
    <property type="match status" value="1"/>
</dbReference>
<dbReference type="InterPro" id="IPR036390">
    <property type="entry name" value="WH_DNA-bd_sf"/>
</dbReference>
<sequence length="834" mass="94471">MPRCATGYAAKSTQRALALLEPYILQLSAWREEWKEIAVGRLAVTRIHELFDIVLHWPESRDALDDLRVAVTTPQRRLQLTDTFSAALQKRLLHPGRSTLDILQVYISMIRTFHALDHSKVLLERVVHSLQLYLCQRDDAIRIVVTGLLSGPDEAAAAAGGGSGMGRLQELAALLNDPAQQRRQTADDEELDWNDMDWVPDPVDAGVNYKRPKSEDVIGTLINALGSQDIFIKEFQSIIAERLLSKQTEFSQEVKVLNLLKKKFGENALQNCDVMLKDIQDSTRVDTVITRQMQMAEWGQTMLLSYHTKILSRLFWPTLDREHFLLPQPVIEMQSRYDTRYESLKSSRKLTWLNNLGTATVHLDLEDRSIDQECKTYEAAVIYAFQDDGSSTSPVQRTVSQLEDTLQMDDDTIRLALVFWASQRVLREVAPDTYVVLERLEEDTAPAPRDSSPALDDDDVAPSHDTVSPSKTGRGAMDAQEKERRLVYWQFIFGMLTNSAPTMPLGQMAMMMKMLIPDGFPWSNEELQEFLAEKMAEGELELSEDVIGTLINALGSQDIFIKEFQSIIAERLLSMQTEFPQEVKVLNLLKKKFGENALQNCDVMLKDIQDSTRVDTVITRQMQMADLKSSRKLTWLNNLGTATVHLDLEDRSIDKACKTYEAAVIYAFQDDGSSTSPAQRTVNQLEDTLQMDDDAIRLALVFWASQRVLREVAPDTYVVLERLEEDTAPAPRDSSPALDDDVAPLHDTMSPSKTGRGAMDAQEKERRLVYWQFIFGMLTNSAPTMPLGQMAMMMKMLIPDGFPWSNEELQEFLAEKMAEGELELVGGKYRLPKK</sequence>
<dbReference type="GO" id="GO:0070979">
    <property type="term" value="P:protein K11-linked ubiquitination"/>
    <property type="evidence" value="ECO:0007669"/>
    <property type="project" value="TreeGrafter"/>
</dbReference>
<dbReference type="Gene3D" id="1.20.1310.10">
    <property type="entry name" value="Cullin Repeats"/>
    <property type="match status" value="1"/>
</dbReference>
<evidence type="ECO:0000256" key="4">
    <source>
        <dbReference type="ARBA" id="ARBA00022786"/>
    </source>
</evidence>
<dbReference type="InterPro" id="IPR057975">
    <property type="entry name" value="TPR_ANAPC2"/>
</dbReference>
<dbReference type="InterPro" id="IPR014786">
    <property type="entry name" value="ANAPC2_C"/>
</dbReference>
<comment type="similarity">
    <text evidence="6">Belongs to the cullin family.</text>
</comment>
<dbReference type="Gene3D" id="3.30.230.130">
    <property type="entry name" value="Cullin, Chain C, Domain 2"/>
    <property type="match status" value="2"/>
</dbReference>
<dbReference type="InterPro" id="IPR016158">
    <property type="entry name" value="Cullin_homology"/>
</dbReference>
<dbReference type="InterPro" id="IPR044554">
    <property type="entry name" value="ANAPC2"/>
</dbReference>
<evidence type="ECO:0000256" key="5">
    <source>
        <dbReference type="ARBA" id="ARBA00023306"/>
    </source>
</evidence>
<evidence type="ECO:0000259" key="8">
    <source>
        <dbReference type="PROSITE" id="PS50069"/>
    </source>
</evidence>
<evidence type="ECO:0000313" key="9">
    <source>
        <dbReference type="EMBL" id="CRK22586.1"/>
    </source>
</evidence>
<dbReference type="SUPFAM" id="SSF46785">
    <property type="entry name" value="Winged helix' DNA-binding domain"/>
    <property type="match status" value="2"/>
</dbReference>
<evidence type="ECO:0000256" key="2">
    <source>
        <dbReference type="ARBA" id="ARBA00022618"/>
    </source>
</evidence>
<keyword evidence="2" id="KW-0132">Cell division</keyword>
<evidence type="ECO:0000256" key="6">
    <source>
        <dbReference type="PROSITE-ProRule" id="PRU00330"/>
    </source>
</evidence>
<dbReference type="InterPro" id="IPR036317">
    <property type="entry name" value="Cullin_homology_sf"/>
</dbReference>
<feature type="domain" description="Cullin family profile" evidence="8">
    <location>
        <begin position="220"/>
        <end position="421"/>
    </location>
</feature>
<organism evidence="9 10">
    <name type="scientific">Verticillium longisporum</name>
    <name type="common">Verticillium dahliae var. longisporum</name>
    <dbReference type="NCBI Taxonomy" id="100787"/>
    <lineage>
        <taxon>Eukaryota</taxon>
        <taxon>Fungi</taxon>
        <taxon>Dikarya</taxon>
        <taxon>Ascomycota</taxon>
        <taxon>Pezizomycotina</taxon>
        <taxon>Sordariomycetes</taxon>
        <taxon>Hypocreomycetidae</taxon>
        <taxon>Glomerellales</taxon>
        <taxon>Plectosphaerellaceae</taxon>
        <taxon>Verticillium</taxon>
    </lineage>
</organism>
<gene>
    <name evidence="9" type="ORF">BN1723_012709</name>
</gene>
<dbReference type="SMART" id="SM00182">
    <property type="entry name" value="CULLIN"/>
    <property type="match status" value="1"/>
</dbReference>
<reference evidence="10" key="1">
    <citation type="submission" date="2015-05" db="EMBL/GenBank/DDBJ databases">
        <authorList>
            <person name="Fogelqvist Johan"/>
        </authorList>
    </citation>
    <scope>NUCLEOTIDE SEQUENCE [LARGE SCALE GENOMIC DNA]</scope>
</reference>
<dbReference type="Pfam" id="PF08672">
    <property type="entry name" value="ANAPC2"/>
    <property type="match status" value="2"/>
</dbReference>
<dbReference type="Proteomes" id="UP000045706">
    <property type="component" value="Unassembled WGS sequence"/>
</dbReference>
<keyword evidence="3" id="KW-0498">Mitosis</keyword>
<evidence type="ECO:0000256" key="7">
    <source>
        <dbReference type="SAM" id="MobiDB-lite"/>
    </source>
</evidence>
<dbReference type="Pfam" id="PF25773">
    <property type="entry name" value="TPR_ANAPC2"/>
    <property type="match status" value="1"/>
</dbReference>
<dbReference type="InterPro" id="IPR059120">
    <property type="entry name" value="Cullin-like_AB"/>
</dbReference>
<feature type="region of interest" description="Disordered" evidence="7">
    <location>
        <begin position="441"/>
        <end position="479"/>
    </location>
</feature>
<dbReference type="SMART" id="SM01013">
    <property type="entry name" value="APC2"/>
    <property type="match status" value="2"/>
</dbReference>